<proteinExistence type="predicted"/>
<dbReference type="RefSeq" id="WP_023495401.1">
    <property type="nucleotide sequence ID" value="NZ_AYLO01000093.1"/>
</dbReference>
<protein>
    <submittedName>
        <fullName evidence="1">Uncharacterized protein</fullName>
    </submittedName>
</protein>
<dbReference type="Proteomes" id="UP000017842">
    <property type="component" value="Unassembled WGS sequence"/>
</dbReference>
<name>V5BE37_9GAMM</name>
<dbReference type="OrthoDB" id="6024727at2"/>
<accession>V5BE37</accession>
<evidence type="ECO:0000313" key="1">
    <source>
        <dbReference type="EMBL" id="ESS71530.1"/>
    </source>
</evidence>
<dbReference type="AlphaFoldDB" id="V5BE37"/>
<evidence type="ECO:0000313" key="2">
    <source>
        <dbReference type="Proteomes" id="UP000017842"/>
    </source>
</evidence>
<dbReference type="EMBL" id="AYLO01000093">
    <property type="protein sequence ID" value="ESS71530.1"/>
    <property type="molecule type" value="Genomic_DNA"/>
</dbReference>
<keyword evidence="2" id="KW-1185">Reference proteome</keyword>
<sequence>MYRRIFHNILSIIVVITFMGLPPVAEAERTITISCKMSYRLKGWSIAYKQYNGFGDVSCNNGQRAHVMLESKSLGLSIGVSEIEGTGQFTELRDIKEVYGTFALLEGHAGAAKSAEGQVLTRGLVSLVLSGVGRGFDIGVTLGGLKISHPRKR</sequence>
<comment type="caution">
    <text evidence="1">The sequence shown here is derived from an EMBL/GenBank/DDBJ whole genome shotgun (WGS) entry which is preliminary data.</text>
</comment>
<gene>
    <name evidence="1" type="ORF">MGMO_97c00080</name>
</gene>
<reference evidence="1 2" key="1">
    <citation type="journal article" date="2013" name="Genome Announc.">
        <title>Draft Genome Sequence of the Methanotrophic Gammaproteobacterium Methyloglobulus morosus DSM 22980 Strain KoM1.</title>
        <authorList>
            <person name="Poehlein A."/>
            <person name="Deutzmann J.S."/>
            <person name="Daniel R."/>
            <person name="Simeonova D.D."/>
        </authorList>
    </citation>
    <scope>NUCLEOTIDE SEQUENCE [LARGE SCALE GENOMIC DNA]</scope>
    <source>
        <strain evidence="1 2">KoM1</strain>
    </source>
</reference>
<dbReference type="eggNOG" id="COG5400">
    <property type="taxonomic scope" value="Bacteria"/>
</dbReference>
<organism evidence="1 2">
    <name type="scientific">Methyloglobulus morosus KoM1</name>
    <dbReference type="NCBI Taxonomy" id="1116472"/>
    <lineage>
        <taxon>Bacteria</taxon>
        <taxon>Pseudomonadati</taxon>
        <taxon>Pseudomonadota</taxon>
        <taxon>Gammaproteobacteria</taxon>
        <taxon>Methylococcales</taxon>
        <taxon>Methylococcaceae</taxon>
        <taxon>Methyloglobulus</taxon>
    </lineage>
</organism>